<evidence type="ECO:0000256" key="2">
    <source>
        <dbReference type="ARBA" id="ARBA00022475"/>
    </source>
</evidence>
<dbReference type="SUPFAM" id="SSF82866">
    <property type="entry name" value="Multidrug efflux transporter AcrB transmembrane domain"/>
    <property type="match status" value="2"/>
</dbReference>
<feature type="transmembrane region" description="Helical" evidence="7">
    <location>
        <begin position="302"/>
        <end position="325"/>
    </location>
</feature>
<dbReference type="InterPro" id="IPR000731">
    <property type="entry name" value="SSD"/>
</dbReference>
<keyword evidence="4 7" id="KW-1133">Transmembrane helix</keyword>
<dbReference type="PANTHER" id="PTHR33406">
    <property type="entry name" value="MEMBRANE PROTEIN MJ1562-RELATED"/>
    <property type="match status" value="1"/>
</dbReference>
<name>A0AAU7B2B2_9ACTN</name>
<evidence type="ECO:0000259" key="8">
    <source>
        <dbReference type="PROSITE" id="PS50156"/>
    </source>
</evidence>
<comment type="subcellular location">
    <subcellularLocation>
        <location evidence="1">Cell membrane</location>
        <topology evidence="1">Multi-pass membrane protein</topology>
    </subcellularLocation>
</comment>
<evidence type="ECO:0000256" key="6">
    <source>
        <dbReference type="SAM" id="MobiDB-lite"/>
    </source>
</evidence>
<dbReference type="PROSITE" id="PS50156">
    <property type="entry name" value="SSD"/>
    <property type="match status" value="1"/>
</dbReference>
<evidence type="ECO:0000313" key="9">
    <source>
        <dbReference type="EMBL" id="XAY07817.1"/>
    </source>
</evidence>
<organism evidence="9">
    <name type="scientific">Paraconexibacter sp. AEG42_29</name>
    <dbReference type="NCBI Taxonomy" id="2997339"/>
    <lineage>
        <taxon>Bacteria</taxon>
        <taxon>Bacillati</taxon>
        <taxon>Actinomycetota</taxon>
        <taxon>Thermoleophilia</taxon>
        <taxon>Solirubrobacterales</taxon>
        <taxon>Paraconexibacteraceae</taxon>
        <taxon>Paraconexibacter</taxon>
    </lineage>
</organism>
<dbReference type="SUPFAM" id="SSF54637">
    <property type="entry name" value="Thioesterase/thiol ester dehydrase-isomerase"/>
    <property type="match status" value="1"/>
</dbReference>
<feature type="transmembrane region" description="Helical" evidence="7">
    <location>
        <begin position="619"/>
        <end position="641"/>
    </location>
</feature>
<dbReference type="PANTHER" id="PTHR33406:SF13">
    <property type="entry name" value="MEMBRANE PROTEIN YDFJ"/>
    <property type="match status" value="1"/>
</dbReference>
<keyword evidence="2" id="KW-1003">Cell membrane</keyword>
<dbReference type="RefSeq" id="WP_354699007.1">
    <property type="nucleotide sequence ID" value="NZ_CP114014.1"/>
</dbReference>
<reference evidence="9" key="1">
    <citation type="submission" date="2022-12" db="EMBL/GenBank/DDBJ databases">
        <title>Paraconexibacter alkalitolerans sp. nov. and Baekduia alba sp. nov., isolated from soil and emended description of the genera Paraconexibacter (Chun et al., 2020) and Baekduia (An et al., 2020).</title>
        <authorList>
            <person name="Vieira S."/>
            <person name="Huber K.J."/>
            <person name="Geppert A."/>
            <person name="Wolf J."/>
            <person name="Neumann-Schaal M."/>
            <person name="Muesken M."/>
            <person name="Overmann J."/>
        </authorList>
    </citation>
    <scope>NUCLEOTIDE SEQUENCE</scope>
    <source>
        <strain evidence="9">AEG42_29</strain>
    </source>
</reference>
<keyword evidence="5 7" id="KW-0472">Membrane</keyword>
<evidence type="ECO:0000256" key="3">
    <source>
        <dbReference type="ARBA" id="ARBA00022692"/>
    </source>
</evidence>
<dbReference type="InterPro" id="IPR050545">
    <property type="entry name" value="Mycobact_MmpL"/>
</dbReference>
<evidence type="ECO:0000256" key="1">
    <source>
        <dbReference type="ARBA" id="ARBA00004651"/>
    </source>
</evidence>
<feature type="transmembrane region" description="Helical" evidence="7">
    <location>
        <begin position="514"/>
        <end position="533"/>
    </location>
</feature>
<keyword evidence="3 7" id="KW-0812">Transmembrane</keyword>
<sequence>MRALTGLALRRPRLVLALWLVLTAGLAYNGTLLESHIAPTSIEVPGTRAQAAQDLADVEIGNRGQAPILLEGPAAAVRTQAAQLVDRLRADPKNTVLSAFERGAPPQLRPAGGAVILVERPTDETFGPEVVEAVQPVVDEVVQAPVRSSVTGFSAIGSAISDASVEQAHAAEKLAVPILLIVLLLVFRSPLGAAIPAVLGGATVASALGLADLVARTRDVTDVCTPIASMMGLALGVDYSLLMVSRFREARREGADVQTAAERAAQTAGRTVVVAGVTILVTMGVAILLAPGTFLQSAAVGAAAAAIVGVLSALTAVPAALVLVGRHLERWRFGRPPSDSGGVWDRLASLLLRRPALTALPALAALVALAVPGIGLDAGPPDVRVLPPDAPVRTDTERVVRALGPGWSAPLELLAVDRRATLDTPAGRKALGALRATLVADRDVALVLGPRPVGRTTLLTVVPRSGPNDPRTGALYDRAREAMRRLQASTGADARVGGVAAQLTDYRRAFNERLPWLVVALSAVAFVALVVVLRALLLPLIAVLLNALVVAGSFGVLSLLSTGADPLLGGAGFADALSLLALLSLIFGLSLDYQVFILTRLRENWLLSGDIGAAIRSGIVRTGPVIMGAAAIMAGVFLAFMTPDLQTIRQTGAGLVATVLLAASAVCLVALPAALRLVGPAAFWLPGWLDRLLPQLDLEGESAHARSARVPSGPTPALTTPPSAAAAPLAATPLAATGAPDADGRRTLQLRVGPEHEGSPGQAGGAVLPQALDRIFGELAVDGGDGQAISVETRISHRAPLRIDRDVQIEAWCADHDGPWRKLEATVRDGPFTIAHAETTIFVLEPRAGEARETTADQAAG</sequence>
<dbReference type="Pfam" id="PF03176">
    <property type="entry name" value="MMPL"/>
    <property type="match status" value="2"/>
</dbReference>
<proteinExistence type="predicted"/>
<protein>
    <recommendedName>
        <fullName evidence="8">SSD domain-containing protein</fullName>
    </recommendedName>
</protein>
<feature type="transmembrane region" description="Helical" evidence="7">
    <location>
        <begin position="576"/>
        <end position="598"/>
    </location>
</feature>
<dbReference type="KEGG" id="parq:DSM112329_04708"/>
<feature type="transmembrane region" description="Helical" evidence="7">
    <location>
        <begin position="540"/>
        <end position="564"/>
    </location>
</feature>
<dbReference type="Gene3D" id="1.20.1640.10">
    <property type="entry name" value="Multidrug efflux transporter AcrB transmembrane domain"/>
    <property type="match status" value="2"/>
</dbReference>
<feature type="transmembrane region" description="Helical" evidence="7">
    <location>
        <begin position="653"/>
        <end position="675"/>
    </location>
</feature>
<dbReference type="InterPro" id="IPR029069">
    <property type="entry name" value="HotDog_dom_sf"/>
</dbReference>
<dbReference type="GO" id="GO:0005886">
    <property type="term" value="C:plasma membrane"/>
    <property type="evidence" value="ECO:0007669"/>
    <property type="project" value="UniProtKB-SubCell"/>
</dbReference>
<dbReference type="Gene3D" id="3.10.129.10">
    <property type="entry name" value="Hotdog Thioesterase"/>
    <property type="match status" value="1"/>
</dbReference>
<feature type="compositionally biased region" description="Low complexity" evidence="6">
    <location>
        <begin position="711"/>
        <end position="726"/>
    </location>
</feature>
<dbReference type="AlphaFoldDB" id="A0AAU7B2B2"/>
<dbReference type="EMBL" id="CP114014">
    <property type="protein sequence ID" value="XAY07817.1"/>
    <property type="molecule type" value="Genomic_DNA"/>
</dbReference>
<dbReference type="InterPro" id="IPR004869">
    <property type="entry name" value="MMPL_dom"/>
</dbReference>
<feature type="domain" description="SSD" evidence="8">
    <location>
        <begin position="203"/>
        <end position="323"/>
    </location>
</feature>
<accession>A0AAU7B2B2</accession>
<evidence type="ECO:0000256" key="7">
    <source>
        <dbReference type="SAM" id="Phobius"/>
    </source>
</evidence>
<evidence type="ECO:0000256" key="5">
    <source>
        <dbReference type="ARBA" id="ARBA00023136"/>
    </source>
</evidence>
<feature type="transmembrane region" description="Helical" evidence="7">
    <location>
        <begin position="268"/>
        <end position="290"/>
    </location>
</feature>
<feature type="transmembrane region" description="Helical" evidence="7">
    <location>
        <begin position="227"/>
        <end position="247"/>
    </location>
</feature>
<feature type="region of interest" description="Disordered" evidence="6">
    <location>
        <begin position="704"/>
        <end position="726"/>
    </location>
</feature>
<gene>
    <name evidence="9" type="ORF">DSM112329_04708</name>
</gene>
<evidence type="ECO:0000256" key="4">
    <source>
        <dbReference type="ARBA" id="ARBA00022989"/>
    </source>
</evidence>